<evidence type="ECO:0000256" key="1">
    <source>
        <dbReference type="ARBA" id="ARBA00004328"/>
    </source>
</evidence>
<keyword evidence="2" id="KW-0945">Host-virus interaction</keyword>
<evidence type="ECO:0000313" key="8">
    <source>
        <dbReference type="EMBL" id="QDH89784.1"/>
    </source>
</evidence>
<evidence type="ECO:0000256" key="7">
    <source>
        <dbReference type="ARBA" id="ARBA00035110"/>
    </source>
</evidence>
<evidence type="ECO:0000256" key="6">
    <source>
        <dbReference type="ARBA" id="ARBA00023296"/>
    </source>
</evidence>
<dbReference type="InterPro" id="IPR005563">
    <property type="entry name" value="A_protein"/>
</dbReference>
<keyword evidence="3" id="KW-1161">Viral attachment to host cell</keyword>
<name>A0A514D843_9VIRU</name>
<keyword evidence="5" id="KW-1175">Viral attachment to host cell pilus</keyword>
<organism evidence="8">
    <name type="scientific">Leviviridae sp</name>
    <dbReference type="NCBI Taxonomy" id="2027243"/>
    <lineage>
        <taxon>Viruses</taxon>
        <taxon>Riboviria</taxon>
        <taxon>Orthornavirae</taxon>
        <taxon>Lenarviricota</taxon>
        <taxon>Leviviricetes</taxon>
        <taxon>Norzivirales</taxon>
        <taxon>Fiersviridae</taxon>
    </lineage>
</organism>
<evidence type="ECO:0000256" key="5">
    <source>
        <dbReference type="ARBA" id="ARBA00023104"/>
    </source>
</evidence>
<gene>
    <name evidence="8" type="ORF">H3Rhizo37124_000004</name>
</gene>
<dbReference type="GO" id="GO:0039666">
    <property type="term" value="P:virion attachment to host cell pilus"/>
    <property type="evidence" value="ECO:0007669"/>
    <property type="project" value="UniProtKB-KW"/>
</dbReference>
<dbReference type="EMBL" id="MN035037">
    <property type="protein sequence ID" value="QDH89784.1"/>
    <property type="molecule type" value="Genomic_RNA"/>
</dbReference>
<evidence type="ECO:0000256" key="3">
    <source>
        <dbReference type="ARBA" id="ARBA00022804"/>
    </source>
</evidence>
<dbReference type="GO" id="GO:0044423">
    <property type="term" value="C:virion component"/>
    <property type="evidence" value="ECO:0007669"/>
    <property type="project" value="UniProtKB-KW"/>
</dbReference>
<evidence type="ECO:0000256" key="4">
    <source>
        <dbReference type="ARBA" id="ARBA00022844"/>
    </source>
</evidence>
<protein>
    <recommendedName>
        <fullName evidence="9">Maturation</fullName>
    </recommendedName>
</protein>
<evidence type="ECO:0000256" key="2">
    <source>
        <dbReference type="ARBA" id="ARBA00022581"/>
    </source>
</evidence>
<proteinExistence type="inferred from homology"/>
<reference evidence="8" key="1">
    <citation type="submission" date="2019-05" db="EMBL/GenBank/DDBJ databases">
        <title>Metatranscriptomic reconstruction reveals RNA viruses with the potential to shape carbon cycling in soil.</title>
        <authorList>
            <person name="Starr E.P."/>
            <person name="Nuccio E."/>
            <person name="Pett-Ridge J."/>
            <person name="Banfield J.F."/>
            <person name="Firestone M.K."/>
        </authorList>
    </citation>
    <scope>NUCLEOTIDE SEQUENCE</scope>
    <source>
        <strain evidence="8">H3_Rhizo_37_scaffold_124</strain>
    </source>
</reference>
<dbReference type="Pfam" id="PF03863">
    <property type="entry name" value="Phage_mat-A"/>
    <property type="match status" value="1"/>
</dbReference>
<comment type="subcellular location">
    <subcellularLocation>
        <location evidence="1">Virion</location>
    </subcellularLocation>
</comment>
<sequence length="419" mass="46559">MSKYYDNKPHFYQYDNTVTRNGTVYPGSLPLPVVYGVRSGQSVPGYRISIRNRDDATSGFSHYTYEAKTVTGRVVYRYRYNPTGYTMDSRIDGNCVWLSNWPTFSVALLNQIDDLARTKFLSKCYQKQTTFSGGIFAGELAKTVRMISSPLKSLFSSMESGYLSRLRRRRSSIRNRGRKGAKVIADTWLESVYGWAPLLADIDDGAKALANLSTYRAPVQHVAGMETNTQRTVFEMAHAMTPDGNYFFIDVFGKKQEIAQVKYVGAVKARFGGAGPAAALADFGLTTRNFLPAVWELIPYSFLADYVTNVGQCIEALSFCVSDLVYCARVRKSTSIVGYLNHVEYDNLAGHDEFQVLEKSVDLGGTELRAQSYVRSNCFKDGTELIPSLSFKLGGLSNKKVANVSALITSAITTSRLLT</sequence>
<accession>A0A514D843</accession>
<keyword evidence="6" id="KW-1160">Virus entry into host cell</keyword>
<evidence type="ECO:0008006" key="9">
    <source>
        <dbReference type="Google" id="ProtNLM"/>
    </source>
</evidence>
<keyword evidence="4" id="KW-0946">Virion</keyword>
<comment type="similarity">
    <text evidence="7">Belongs to the Leviviricetes maturation protein family.</text>
</comment>